<dbReference type="InterPro" id="IPR001227">
    <property type="entry name" value="Ac_transferase_dom_sf"/>
</dbReference>
<dbReference type="Gene3D" id="3.30.70.250">
    <property type="entry name" value="Malonyl-CoA ACP transacylase, ACP-binding"/>
    <property type="match status" value="1"/>
</dbReference>
<reference evidence="6 7" key="1">
    <citation type="submission" date="2018-08" db="EMBL/GenBank/DDBJ databases">
        <title>Lysobacter sp. zong2l5, whole genome shotgun sequence.</title>
        <authorList>
            <person name="Zhang X."/>
            <person name="Feng G."/>
            <person name="Zhu H."/>
        </authorList>
    </citation>
    <scope>NUCLEOTIDE SEQUENCE [LARGE SCALE GENOMIC DNA]</scope>
    <source>
        <strain evidence="7">zong2l5</strain>
    </source>
</reference>
<evidence type="ECO:0000256" key="4">
    <source>
        <dbReference type="ARBA" id="ARBA00048462"/>
    </source>
</evidence>
<dbReference type="InterPro" id="IPR004410">
    <property type="entry name" value="Malonyl_CoA-ACP_transAc_FabD"/>
</dbReference>
<dbReference type="PANTHER" id="PTHR42681:SF1">
    <property type="entry name" value="MALONYL-COA-ACYL CARRIER PROTEIN TRANSACYLASE, MITOCHONDRIAL"/>
    <property type="match status" value="1"/>
</dbReference>
<evidence type="ECO:0000313" key="6">
    <source>
        <dbReference type="EMBL" id="RDZ28518.1"/>
    </source>
</evidence>
<keyword evidence="7" id="KW-1185">Reference proteome</keyword>
<proteinExistence type="predicted"/>
<dbReference type="PANTHER" id="PTHR42681">
    <property type="entry name" value="MALONYL-COA-ACYL CARRIER PROTEIN TRANSACYLASE, MITOCHONDRIAL"/>
    <property type="match status" value="1"/>
</dbReference>
<dbReference type="SUPFAM" id="SSF55048">
    <property type="entry name" value="Probable ACP-binding domain of malonyl-CoA ACP transacylase"/>
    <property type="match status" value="1"/>
</dbReference>
<dbReference type="EMBL" id="QTSU01000001">
    <property type="protein sequence ID" value="RDZ28518.1"/>
    <property type="molecule type" value="Genomic_DNA"/>
</dbReference>
<keyword evidence="2 6" id="KW-0808">Transferase</keyword>
<comment type="caution">
    <text evidence="6">The sequence shown here is derived from an EMBL/GenBank/DDBJ whole genome shotgun (WGS) entry which is preliminary data.</text>
</comment>
<name>A0A371K3Q2_9GAMM</name>
<dbReference type="OrthoDB" id="9808564at2"/>
<sequence length="403" mass="43662">MKTYMFPGQGSQARGMGGDLFDAFPELTAKADEVLGYSIKELCLEDPRRELGKTQFTQPALYVVNALSYYKRIQDTGEIPDYLAGHSLGEFNALLAAECFDFETGLKLVKKRGELMSEADQGAMAAIVNASRDQIEALLREKGLANVDIANYNTPLQIVISGPTADIAACQDIFQFDRVMYVPLNTSGAFHSRLMLPAKRKFEAFLKKRKFSKPKIPVIANLTAQPYPDAAVVEYLSKQISSTVLWSDTIHHLMSLSDAMEFVEIGHGDVLAKMILKIKQIAAKSAAEQAPPPAPVEKKSETPNPAAVVSAAPSAIAATGSAQTESNSGQRDDRFALAEQKVAAWNSRHPVGTGVKSTVAAHGALITRTPAVVLFGHRAAVYMEGYNGYFDLDELSLDQTSAA</sequence>
<evidence type="ECO:0000256" key="2">
    <source>
        <dbReference type="ARBA" id="ARBA00022679"/>
    </source>
</evidence>
<dbReference type="RefSeq" id="WP_115857957.1">
    <property type="nucleotide sequence ID" value="NZ_QTSU01000001.1"/>
</dbReference>
<dbReference type="AlphaFoldDB" id="A0A371K3Q2"/>
<accession>A0A371K3Q2</accession>
<dbReference type="SUPFAM" id="SSF52151">
    <property type="entry name" value="FabD/lysophospholipase-like"/>
    <property type="match status" value="1"/>
</dbReference>
<dbReference type="NCBIfam" id="TIGR00128">
    <property type="entry name" value="fabD"/>
    <property type="match status" value="1"/>
</dbReference>
<dbReference type="InterPro" id="IPR016035">
    <property type="entry name" value="Acyl_Trfase/lysoPLipase"/>
</dbReference>
<dbReference type="Proteomes" id="UP000264492">
    <property type="component" value="Unassembled WGS sequence"/>
</dbReference>
<gene>
    <name evidence="6" type="primary">fabD</name>
    <name evidence="6" type="ORF">DX914_05140</name>
</gene>
<organism evidence="6 7">
    <name type="scientific">Lysobacter silvisoli</name>
    <dbReference type="NCBI Taxonomy" id="2293254"/>
    <lineage>
        <taxon>Bacteria</taxon>
        <taxon>Pseudomonadati</taxon>
        <taxon>Pseudomonadota</taxon>
        <taxon>Gammaproteobacteria</taxon>
        <taxon>Lysobacterales</taxon>
        <taxon>Lysobacteraceae</taxon>
        <taxon>Lysobacter</taxon>
    </lineage>
</organism>
<evidence type="ECO:0000259" key="5">
    <source>
        <dbReference type="SMART" id="SM00827"/>
    </source>
</evidence>
<evidence type="ECO:0000256" key="3">
    <source>
        <dbReference type="ARBA" id="ARBA00023315"/>
    </source>
</evidence>
<evidence type="ECO:0000256" key="1">
    <source>
        <dbReference type="ARBA" id="ARBA00013258"/>
    </source>
</evidence>
<dbReference type="Pfam" id="PF00698">
    <property type="entry name" value="Acyl_transf_1"/>
    <property type="match status" value="1"/>
</dbReference>
<dbReference type="GO" id="GO:0004314">
    <property type="term" value="F:[acyl-carrier-protein] S-malonyltransferase activity"/>
    <property type="evidence" value="ECO:0007669"/>
    <property type="project" value="UniProtKB-EC"/>
</dbReference>
<dbReference type="InterPro" id="IPR016036">
    <property type="entry name" value="Malonyl_transacylase_ACP-bd"/>
</dbReference>
<comment type="catalytic activity">
    <reaction evidence="4">
        <text>holo-[ACP] + malonyl-CoA = malonyl-[ACP] + CoA</text>
        <dbReference type="Rhea" id="RHEA:41792"/>
        <dbReference type="Rhea" id="RHEA-COMP:9623"/>
        <dbReference type="Rhea" id="RHEA-COMP:9685"/>
        <dbReference type="ChEBI" id="CHEBI:57287"/>
        <dbReference type="ChEBI" id="CHEBI:57384"/>
        <dbReference type="ChEBI" id="CHEBI:64479"/>
        <dbReference type="ChEBI" id="CHEBI:78449"/>
        <dbReference type="EC" id="2.3.1.39"/>
    </reaction>
</comment>
<dbReference type="InterPro" id="IPR050858">
    <property type="entry name" value="Mal-CoA-ACP_Trans/PKS_FabD"/>
</dbReference>
<protein>
    <recommendedName>
        <fullName evidence="1">[acyl-carrier-protein] S-malonyltransferase</fullName>
        <ecNumber evidence="1">2.3.1.39</ecNumber>
    </recommendedName>
</protein>
<feature type="domain" description="Malonyl-CoA:ACP transacylase (MAT)" evidence="5">
    <location>
        <begin position="5"/>
        <end position="316"/>
    </location>
</feature>
<dbReference type="EC" id="2.3.1.39" evidence="1"/>
<dbReference type="Gene3D" id="3.40.366.10">
    <property type="entry name" value="Malonyl-Coenzyme A Acyl Carrier Protein, domain 2"/>
    <property type="match status" value="1"/>
</dbReference>
<keyword evidence="3 6" id="KW-0012">Acyltransferase</keyword>
<dbReference type="GO" id="GO:0006633">
    <property type="term" value="P:fatty acid biosynthetic process"/>
    <property type="evidence" value="ECO:0007669"/>
    <property type="project" value="TreeGrafter"/>
</dbReference>
<dbReference type="GO" id="GO:0005829">
    <property type="term" value="C:cytosol"/>
    <property type="evidence" value="ECO:0007669"/>
    <property type="project" value="TreeGrafter"/>
</dbReference>
<evidence type="ECO:0000313" key="7">
    <source>
        <dbReference type="Proteomes" id="UP000264492"/>
    </source>
</evidence>
<dbReference type="SMART" id="SM00827">
    <property type="entry name" value="PKS_AT"/>
    <property type="match status" value="1"/>
</dbReference>
<dbReference type="InterPro" id="IPR014043">
    <property type="entry name" value="Acyl_transferase_dom"/>
</dbReference>